<accession>A2GNU7</accession>
<sequence>MSTEIPKEYLELHEKRLHEMLEYLNKDWKLSKEEPTIKFYTATYPGSSFSMVKSIVYVNGKAEETAKILDDVSTIDDKTPKEIADGTKERYLFGGVEGGARYLYMALESGSRFVSDREFLLLRKRYDLEDKKVWLCVSIDNTELKPVGKGNVRGNMTFQAYILDKDPANNEDRLTFIVHADPCGSIPAMIYNSVATNQGNGARKIRDDVMKEK</sequence>
<feature type="domain" description="START" evidence="1">
    <location>
        <begin position="114"/>
        <end position="213"/>
    </location>
</feature>
<dbReference type="VEuPathDB" id="TrichDB:TVAGG3_0704030"/>
<protein>
    <recommendedName>
        <fullName evidence="1">START domain-containing protein</fullName>
    </recommendedName>
</protein>
<evidence type="ECO:0000313" key="2">
    <source>
        <dbReference type="EMBL" id="EAX81170.1"/>
    </source>
</evidence>
<dbReference type="Gene3D" id="3.30.530.20">
    <property type="match status" value="1"/>
</dbReference>
<dbReference type="RefSeq" id="XP_001294100.1">
    <property type="nucleotide sequence ID" value="XM_001294099.1"/>
</dbReference>
<gene>
    <name evidence="2" type="ORF">TVAG_576970</name>
</gene>
<dbReference type="CDD" id="cd00177">
    <property type="entry name" value="START"/>
    <property type="match status" value="1"/>
</dbReference>
<dbReference type="PROSITE" id="PS50848">
    <property type="entry name" value="START"/>
    <property type="match status" value="1"/>
</dbReference>
<dbReference type="EMBL" id="DS117880">
    <property type="protein sequence ID" value="EAX81170.1"/>
    <property type="molecule type" value="Genomic_DNA"/>
</dbReference>
<proteinExistence type="predicted"/>
<dbReference type="InterPro" id="IPR002913">
    <property type="entry name" value="START_lipid-bd_dom"/>
</dbReference>
<evidence type="ECO:0000259" key="1">
    <source>
        <dbReference type="PROSITE" id="PS50848"/>
    </source>
</evidence>
<dbReference type="Proteomes" id="UP000001542">
    <property type="component" value="Unassembled WGS sequence"/>
</dbReference>
<dbReference type="Pfam" id="PF01852">
    <property type="entry name" value="START"/>
    <property type="match status" value="1"/>
</dbReference>
<dbReference type="InterPro" id="IPR023393">
    <property type="entry name" value="START-like_dom_sf"/>
</dbReference>
<dbReference type="PANTHER" id="PTHR19308">
    <property type="entry name" value="PHOSPHATIDYLCHOLINE TRANSFER PROTEIN"/>
    <property type="match status" value="1"/>
</dbReference>
<dbReference type="AlphaFoldDB" id="A2GNU7"/>
<organism evidence="2 3">
    <name type="scientific">Trichomonas vaginalis (strain ATCC PRA-98 / G3)</name>
    <dbReference type="NCBI Taxonomy" id="412133"/>
    <lineage>
        <taxon>Eukaryota</taxon>
        <taxon>Metamonada</taxon>
        <taxon>Parabasalia</taxon>
        <taxon>Trichomonadida</taxon>
        <taxon>Trichomonadidae</taxon>
        <taxon>Trichomonas</taxon>
    </lineage>
</organism>
<dbReference type="VEuPathDB" id="TrichDB:TVAG_576970"/>
<dbReference type="InterPro" id="IPR051213">
    <property type="entry name" value="START_lipid_transfer"/>
</dbReference>
<dbReference type="GO" id="GO:0008289">
    <property type="term" value="F:lipid binding"/>
    <property type="evidence" value="ECO:0007669"/>
    <property type="project" value="InterPro"/>
</dbReference>
<dbReference type="InParanoid" id="A2GNU7"/>
<dbReference type="VEuPathDB" id="TrichDB:TVAGG3_0704270"/>
<dbReference type="SMR" id="A2GNU7"/>
<dbReference type="OrthoDB" id="196858at2759"/>
<keyword evidence="3" id="KW-1185">Reference proteome</keyword>
<reference evidence="2" key="2">
    <citation type="journal article" date="2007" name="Science">
        <title>Draft genome sequence of the sexually transmitted pathogen Trichomonas vaginalis.</title>
        <authorList>
            <person name="Carlton J.M."/>
            <person name="Hirt R.P."/>
            <person name="Silva J.C."/>
            <person name="Delcher A.L."/>
            <person name="Schatz M."/>
            <person name="Zhao Q."/>
            <person name="Wortman J.R."/>
            <person name="Bidwell S.L."/>
            <person name="Alsmark U.C.M."/>
            <person name="Besteiro S."/>
            <person name="Sicheritz-Ponten T."/>
            <person name="Noel C.J."/>
            <person name="Dacks J.B."/>
            <person name="Foster P.G."/>
            <person name="Simillion C."/>
            <person name="Van de Peer Y."/>
            <person name="Miranda-Saavedra D."/>
            <person name="Barton G.J."/>
            <person name="Westrop G.D."/>
            <person name="Mueller S."/>
            <person name="Dessi D."/>
            <person name="Fiori P.L."/>
            <person name="Ren Q."/>
            <person name="Paulsen I."/>
            <person name="Zhang H."/>
            <person name="Bastida-Corcuera F.D."/>
            <person name="Simoes-Barbosa A."/>
            <person name="Brown M.T."/>
            <person name="Hayes R.D."/>
            <person name="Mukherjee M."/>
            <person name="Okumura C.Y."/>
            <person name="Schneider R."/>
            <person name="Smith A.J."/>
            <person name="Vanacova S."/>
            <person name="Villalvazo M."/>
            <person name="Haas B.J."/>
            <person name="Pertea M."/>
            <person name="Feldblyum T.V."/>
            <person name="Utterback T.R."/>
            <person name="Shu C.L."/>
            <person name="Osoegawa K."/>
            <person name="de Jong P.J."/>
            <person name="Hrdy I."/>
            <person name="Horvathova L."/>
            <person name="Zubacova Z."/>
            <person name="Dolezal P."/>
            <person name="Malik S.B."/>
            <person name="Logsdon J.M. Jr."/>
            <person name="Henze K."/>
            <person name="Gupta A."/>
            <person name="Wang C.C."/>
            <person name="Dunne R.L."/>
            <person name="Upcroft J.A."/>
            <person name="Upcroft P."/>
            <person name="White O."/>
            <person name="Salzberg S.L."/>
            <person name="Tang P."/>
            <person name="Chiu C.-H."/>
            <person name="Lee Y.-S."/>
            <person name="Embley T.M."/>
            <person name="Coombs G.H."/>
            <person name="Mottram J.C."/>
            <person name="Tachezy J."/>
            <person name="Fraser-Liggett C.M."/>
            <person name="Johnson P.J."/>
        </authorList>
    </citation>
    <scope>NUCLEOTIDE SEQUENCE [LARGE SCALE GENOMIC DNA]</scope>
    <source>
        <strain evidence="2">G3</strain>
    </source>
</reference>
<dbReference type="GO" id="GO:0005737">
    <property type="term" value="C:cytoplasm"/>
    <property type="evidence" value="ECO:0007669"/>
    <property type="project" value="UniProtKB-ARBA"/>
</dbReference>
<evidence type="ECO:0000313" key="3">
    <source>
        <dbReference type="Proteomes" id="UP000001542"/>
    </source>
</evidence>
<reference evidence="2" key="1">
    <citation type="submission" date="2006-10" db="EMBL/GenBank/DDBJ databases">
        <authorList>
            <person name="Amadeo P."/>
            <person name="Zhao Q."/>
            <person name="Wortman J."/>
            <person name="Fraser-Liggett C."/>
            <person name="Carlton J."/>
        </authorList>
    </citation>
    <scope>NUCLEOTIDE SEQUENCE</scope>
    <source>
        <strain evidence="2">G3</strain>
    </source>
</reference>
<name>A2GNU7_TRIV3</name>
<dbReference type="PANTHER" id="PTHR19308:SF56">
    <property type="entry name" value="START DOMAIN-CONTAINING PROTEIN"/>
    <property type="match status" value="1"/>
</dbReference>
<dbReference type="SUPFAM" id="SSF55961">
    <property type="entry name" value="Bet v1-like"/>
    <property type="match status" value="1"/>
</dbReference>
<dbReference type="KEGG" id="tva:4738794"/>